<comment type="caution">
    <text evidence="2">The sequence shown here is derived from an EMBL/GenBank/DDBJ whole genome shotgun (WGS) entry which is preliminary data.</text>
</comment>
<accession>A0A4R2I990</accession>
<evidence type="ECO:0008006" key="4">
    <source>
        <dbReference type="Google" id="ProtNLM"/>
    </source>
</evidence>
<reference evidence="2 3" key="1">
    <citation type="journal article" date="2015" name="Stand. Genomic Sci.">
        <title>Genomic Encyclopedia of Bacterial and Archaeal Type Strains, Phase III: the genomes of soil and plant-associated and newly described type strains.</title>
        <authorList>
            <person name="Whitman W.B."/>
            <person name="Woyke T."/>
            <person name="Klenk H.P."/>
            <person name="Zhou Y."/>
            <person name="Lilburn T.G."/>
            <person name="Beck B.J."/>
            <person name="De Vos P."/>
            <person name="Vandamme P."/>
            <person name="Eisen J.A."/>
            <person name="Garrity G."/>
            <person name="Hugenholtz P."/>
            <person name="Kyrpides N.C."/>
        </authorList>
    </citation>
    <scope>NUCLEOTIDE SEQUENCE [LARGE SCALE GENOMIC DNA]</scope>
    <source>
        <strain evidence="2 3">VKM Ac-2541</strain>
    </source>
</reference>
<evidence type="ECO:0000313" key="3">
    <source>
        <dbReference type="Proteomes" id="UP000295573"/>
    </source>
</evidence>
<dbReference type="PROSITE" id="PS51257">
    <property type="entry name" value="PROKAR_LIPOPROTEIN"/>
    <property type="match status" value="1"/>
</dbReference>
<protein>
    <recommendedName>
        <fullName evidence="4">Lipoprotein</fullName>
    </recommendedName>
</protein>
<dbReference type="OrthoDB" id="3825059at2"/>
<proteinExistence type="predicted"/>
<dbReference type="Proteomes" id="UP000295573">
    <property type="component" value="Unassembled WGS sequence"/>
</dbReference>
<evidence type="ECO:0000313" key="2">
    <source>
        <dbReference type="EMBL" id="TCO40981.1"/>
    </source>
</evidence>
<sequence>MKRITALAVVLVLAGCSTVDSKDIRTSGITADLLVSLPEDTDAADVTASLRVGTLTFVELGDGEDITASGAGKTVQLKHRRSAGATDYRNRLDGVVAPGTEITFDLERSGDDTSAPKSTIALPARVRLTAPASGTTYSRRQAIDVRFTSEPSQAGAILSWAGECVTTGSLQLEGGRTSVTIPAGSITPSMATPTPGVKPTTTCPINLTLTRRDEGTLDPAFKNGTIAAETQSTRRITSTP</sequence>
<gene>
    <name evidence="2" type="ORF">EV646_11672</name>
</gene>
<name>A0A4R2I990_9ACTN</name>
<organism evidence="2 3">
    <name type="scientific">Kribbella antiqua</name>
    <dbReference type="NCBI Taxonomy" id="2512217"/>
    <lineage>
        <taxon>Bacteria</taxon>
        <taxon>Bacillati</taxon>
        <taxon>Actinomycetota</taxon>
        <taxon>Actinomycetes</taxon>
        <taxon>Propionibacteriales</taxon>
        <taxon>Kribbellaceae</taxon>
        <taxon>Kribbella</taxon>
    </lineage>
</organism>
<dbReference type="RefSeq" id="WP_132156415.1">
    <property type="nucleotide sequence ID" value="NZ_SLWR01000016.1"/>
</dbReference>
<dbReference type="AlphaFoldDB" id="A0A4R2I990"/>
<feature type="region of interest" description="Disordered" evidence="1">
    <location>
        <begin position="181"/>
        <end position="201"/>
    </location>
</feature>
<keyword evidence="3" id="KW-1185">Reference proteome</keyword>
<feature type="region of interest" description="Disordered" evidence="1">
    <location>
        <begin position="215"/>
        <end position="240"/>
    </location>
</feature>
<feature type="compositionally biased region" description="Polar residues" evidence="1">
    <location>
        <begin position="228"/>
        <end position="240"/>
    </location>
</feature>
<dbReference type="EMBL" id="SLWR01000016">
    <property type="protein sequence ID" value="TCO40981.1"/>
    <property type="molecule type" value="Genomic_DNA"/>
</dbReference>
<evidence type="ECO:0000256" key="1">
    <source>
        <dbReference type="SAM" id="MobiDB-lite"/>
    </source>
</evidence>